<evidence type="ECO:0000256" key="1">
    <source>
        <dbReference type="SAM" id="Coils"/>
    </source>
</evidence>
<accession>A0A6V6Z5P5</accession>
<comment type="caution">
    <text evidence="5">The sequence shown here is derived from an EMBL/GenBank/DDBJ whole genome shotgun (WGS) entry which is preliminary data.</text>
</comment>
<dbReference type="Pfam" id="PF13884">
    <property type="entry name" value="Peptidase_S74"/>
    <property type="match status" value="1"/>
</dbReference>
<evidence type="ECO:0000256" key="2">
    <source>
        <dbReference type="SAM" id="MobiDB-lite"/>
    </source>
</evidence>
<evidence type="ECO:0000313" key="6">
    <source>
        <dbReference type="Proteomes" id="UP000530060"/>
    </source>
</evidence>
<name>A0A6V6Z5P5_9FLAO</name>
<sequence length="478" mass="52819">MKKRYRILGIILFIITNKLQAQTTDAMKILPNGNVGIGTSTPTQAKLVVIGQQGYEGNSVFFYGQNYSKFITGNLKNSIYASDGVTSQQFNVMSDERIKKIIGISDKENDLETLSKIEITNYRMIDSIGKGNQVYKKVIAQQVEKVYPMAVSNNLAEIIPNIYQLSTIHKGWIHTNTKDLVIGDKIKLVFSEEEVVLSVLEIDGNNIKVDCTKEGSVFVYGKEVNNFHSVDYEAIAMLNVSATQALLKRIEVLETKNSTLSKTVSELKKEQQKADDRLRAIEHLVMPGIVENNYESNNIKTIDMGNNMISDFSQVPMGTVVAFILNDSLMPNGWLKCDGREIPGKYAALINALGSNTTPNLAGRTFVGSGTSNDSTQSDGTIPNFGGNNNWALGKTGGEFRHRLSINEMPEHTHTINRGDFGLHYRSFDGSGGSDFPFKTKADTSQNLNGTDSSGGNGFHNTMQPYYVINYIIYAGHE</sequence>
<feature type="chain" id="PRO_5028024444" description="Peptidase S74 domain-containing protein" evidence="3">
    <location>
        <begin position="22"/>
        <end position="478"/>
    </location>
</feature>
<evidence type="ECO:0000313" key="5">
    <source>
        <dbReference type="EMBL" id="CAD0007101.1"/>
    </source>
</evidence>
<feature type="region of interest" description="Disordered" evidence="2">
    <location>
        <begin position="369"/>
        <end position="388"/>
    </location>
</feature>
<dbReference type="Proteomes" id="UP000530060">
    <property type="component" value="Unassembled WGS sequence"/>
</dbReference>
<gene>
    <name evidence="5" type="ORF">FLAT13_03644</name>
</gene>
<dbReference type="InterPro" id="IPR030392">
    <property type="entry name" value="S74_ICA"/>
</dbReference>
<feature type="signal peptide" evidence="3">
    <location>
        <begin position="1"/>
        <end position="21"/>
    </location>
</feature>
<evidence type="ECO:0000259" key="4">
    <source>
        <dbReference type="PROSITE" id="PS51688"/>
    </source>
</evidence>
<proteinExistence type="predicted"/>
<organism evidence="5 6">
    <name type="scientific">Flavobacterium salmonis</name>
    <dbReference type="NCBI Taxonomy" id="2654844"/>
    <lineage>
        <taxon>Bacteria</taxon>
        <taxon>Pseudomonadati</taxon>
        <taxon>Bacteroidota</taxon>
        <taxon>Flavobacteriia</taxon>
        <taxon>Flavobacteriales</taxon>
        <taxon>Flavobacteriaceae</taxon>
        <taxon>Flavobacterium</taxon>
    </lineage>
</organism>
<dbReference type="SUPFAM" id="SSF88874">
    <property type="entry name" value="Receptor-binding domain of short tail fibre protein gp12"/>
    <property type="match status" value="1"/>
</dbReference>
<keyword evidence="3" id="KW-0732">Signal</keyword>
<dbReference type="RefSeq" id="WP_180909886.1">
    <property type="nucleotide sequence ID" value="NZ_CAIJDP010000080.1"/>
</dbReference>
<feature type="domain" description="Peptidase S74" evidence="4">
    <location>
        <begin position="94"/>
        <end position="257"/>
    </location>
</feature>
<evidence type="ECO:0000256" key="3">
    <source>
        <dbReference type="SAM" id="SignalP"/>
    </source>
</evidence>
<dbReference type="InterPro" id="IPR037053">
    <property type="entry name" value="Phage_tail_collar_dom_sf"/>
</dbReference>
<feature type="coiled-coil region" evidence="1">
    <location>
        <begin position="250"/>
        <end position="284"/>
    </location>
</feature>
<keyword evidence="6" id="KW-1185">Reference proteome</keyword>
<reference evidence="5 6" key="1">
    <citation type="submission" date="2020-06" db="EMBL/GenBank/DDBJ databases">
        <authorList>
            <person name="Criscuolo A."/>
        </authorList>
    </citation>
    <scope>NUCLEOTIDE SEQUENCE [LARGE SCALE GENOMIC DNA]</scope>
    <source>
        <strain evidence="6">CIP 111411</strain>
    </source>
</reference>
<dbReference type="PROSITE" id="PS51688">
    <property type="entry name" value="ICA"/>
    <property type="match status" value="1"/>
</dbReference>
<protein>
    <recommendedName>
        <fullName evidence="4">Peptidase S74 domain-containing protein</fullName>
    </recommendedName>
</protein>
<dbReference type="Gene3D" id="3.90.1340.10">
    <property type="entry name" value="Phage tail collar domain"/>
    <property type="match status" value="1"/>
</dbReference>
<dbReference type="EMBL" id="CAIJDP010000080">
    <property type="protein sequence ID" value="CAD0007101.1"/>
    <property type="molecule type" value="Genomic_DNA"/>
</dbReference>
<keyword evidence="1" id="KW-0175">Coiled coil</keyword>
<dbReference type="AlphaFoldDB" id="A0A6V6Z5P5"/>